<keyword evidence="2" id="KW-0489">Methyltransferase</keyword>
<evidence type="ECO:0000256" key="4">
    <source>
        <dbReference type="ARBA" id="ARBA00047942"/>
    </source>
</evidence>
<dbReference type="InterPro" id="IPR029063">
    <property type="entry name" value="SAM-dependent_MTases_sf"/>
</dbReference>
<feature type="domain" description="Type ISP restriction-modification enzyme LLaBIII C-terminal specificity" evidence="7">
    <location>
        <begin position="674"/>
        <end position="1023"/>
    </location>
</feature>
<evidence type="ECO:0000256" key="5">
    <source>
        <dbReference type="SAM" id="MobiDB-lite"/>
    </source>
</evidence>
<dbReference type="Gene3D" id="3.40.50.150">
    <property type="entry name" value="Vaccinia Virus protein VP39"/>
    <property type="match status" value="1"/>
</dbReference>
<dbReference type="EMBL" id="BNAY01000003">
    <property type="protein sequence ID" value="GHH18048.1"/>
    <property type="molecule type" value="Genomic_DNA"/>
</dbReference>
<evidence type="ECO:0000256" key="1">
    <source>
        <dbReference type="ARBA" id="ARBA00011900"/>
    </source>
</evidence>
<reference evidence="9" key="1">
    <citation type="journal article" date="2019" name="Int. J. Syst. Evol. Microbiol.">
        <title>The Global Catalogue of Microorganisms (GCM) 10K type strain sequencing project: providing services to taxonomists for standard genome sequencing and annotation.</title>
        <authorList>
            <consortium name="The Broad Institute Genomics Platform"/>
            <consortium name="The Broad Institute Genome Sequencing Center for Infectious Disease"/>
            <person name="Wu L."/>
            <person name="Ma J."/>
        </authorList>
    </citation>
    <scope>NUCLEOTIDE SEQUENCE [LARGE SCALE GENOMIC DNA]</scope>
    <source>
        <strain evidence="9">CGMCC 4.7683</strain>
    </source>
</reference>
<keyword evidence="3" id="KW-0808">Transferase</keyword>
<dbReference type="EC" id="2.1.1.72" evidence="1"/>
<organism evidence="8 9">
    <name type="scientific">Amycolatopsis oliviviridis</name>
    <dbReference type="NCBI Taxonomy" id="1471590"/>
    <lineage>
        <taxon>Bacteria</taxon>
        <taxon>Bacillati</taxon>
        <taxon>Actinomycetota</taxon>
        <taxon>Actinomycetes</taxon>
        <taxon>Pseudonocardiales</taxon>
        <taxon>Pseudonocardiaceae</taxon>
        <taxon>Amycolatopsis</taxon>
    </lineage>
</organism>
<feature type="domain" description="DNA methylase adenine-specific" evidence="6">
    <location>
        <begin position="294"/>
        <end position="478"/>
    </location>
</feature>
<gene>
    <name evidence="8" type="ORF">GCM10017790_35740</name>
</gene>
<evidence type="ECO:0000256" key="3">
    <source>
        <dbReference type="ARBA" id="ARBA00022679"/>
    </source>
</evidence>
<dbReference type="Pfam" id="PF18135">
    <property type="entry name" value="Type_ISP_C"/>
    <property type="match status" value="1"/>
</dbReference>
<evidence type="ECO:0000313" key="8">
    <source>
        <dbReference type="EMBL" id="GHH18048.1"/>
    </source>
</evidence>
<dbReference type="InterPro" id="IPR003356">
    <property type="entry name" value="DNA_methylase_A-5"/>
</dbReference>
<feature type="region of interest" description="Disordered" evidence="5">
    <location>
        <begin position="1063"/>
        <end position="1084"/>
    </location>
</feature>
<evidence type="ECO:0000313" key="9">
    <source>
        <dbReference type="Proteomes" id="UP000635387"/>
    </source>
</evidence>
<evidence type="ECO:0000256" key="2">
    <source>
        <dbReference type="ARBA" id="ARBA00022603"/>
    </source>
</evidence>
<dbReference type="PRINTS" id="PR00507">
    <property type="entry name" value="N12N6MTFRASE"/>
</dbReference>
<name>A0ABQ3LN54_9PSEU</name>
<dbReference type="Pfam" id="PF02384">
    <property type="entry name" value="N6_Mtase"/>
    <property type="match status" value="1"/>
</dbReference>
<feature type="compositionally biased region" description="Basic and acidic residues" evidence="5">
    <location>
        <begin position="1073"/>
        <end position="1084"/>
    </location>
</feature>
<dbReference type="Proteomes" id="UP000635387">
    <property type="component" value="Unassembled WGS sequence"/>
</dbReference>
<dbReference type="PANTHER" id="PTHR33841:SF1">
    <property type="entry name" value="DNA METHYLTRANSFERASE A"/>
    <property type="match status" value="1"/>
</dbReference>
<keyword evidence="9" id="KW-1185">Reference proteome</keyword>
<dbReference type="InterPro" id="IPR050953">
    <property type="entry name" value="N4_N6_ade-DNA_methylase"/>
</dbReference>
<dbReference type="PANTHER" id="PTHR33841">
    <property type="entry name" value="DNA METHYLTRANSFERASE YEEA-RELATED"/>
    <property type="match status" value="1"/>
</dbReference>
<protein>
    <recommendedName>
        <fullName evidence="1">site-specific DNA-methyltransferase (adenine-specific)</fullName>
        <ecNumber evidence="1">2.1.1.72</ecNumber>
    </recommendedName>
</protein>
<accession>A0ABQ3LN54</accession>
<evidence type="ECO:0000259" key="7">
    <source>
        <dbReference type="Pfam" id="PF18135"/>
    </source>
</evidence>
<comment type="caution">
    <text evidence="8">The sequence shown here is derived from an EMBL/GenBank/DDBJ whole genome shotgun (WGS) entry which is preliminary data.</text>
</comment>
<proteinExistence type="predicted"/>
<evidence type="ECO:0000259" key="6">
    <source>
        <dbReference type="Pfam" id="PF02384"/>
    </source>
</evidence>
<dbReference type="InterPro" id="IPR041635">
    <property type="entry name" value="Type_ISP_LLaBIII_C"/>
</dbReference>
<dbReference type="SUPFAM" id="SSF53335">
    <property type="entry name" value="S-adenosyl-L-methionine-dependent methyltransferases"/>
    <property type="match status" value="1"/>
</dbReference>
<comment type="catalytic activity">
    <reaction evidence="4">
        <text>a 2'-deoxyadenosine in DNA + S-adenosyl-L-methionine = an N(6)-methyl-2'-deoxyadenosine in DNA + S-adenosyl-L-homocysteine + H(+)</text>
        <dbReference type="Rhea" id="RHEA:15197"/>
        <dbReference type="Rhea" id="RHEA-COMP:12418"/>
        <dbReference type="Rhea" id="RHEA-COMP:12419"/>
        <dbReference type="ChEBI" id="CHEBI:15378"/>
        <dbReference type="ChEBI" id="CHEBI:57856"/>
        <dbReference type="ChEBI" id="CHEBI:59789"/>
        <dbReference type="ChEBI" id="CHEBI:90615"/>
        <dbReference type="ChEBI" id="CHEBI:90616"/>
        <dbReference type="EC" id="2.1.1.72"/>
    </reaction>
</comment>
<sequence length="1084" mass="123674">MVAEKLGRGGQEEDQLRGPVEILLRRLSVHIGLDAVAYGEVDLKDIRARPDYAVDVGNSRIGYIELKAPGRNIPPDWRPNKREKEQWEKLKSLPNIIYTDGINWRRFSFGEPRGSAVRLAGSLTNSRNPLHPEDHKFELLVREFLLWEPEQPRTLMNLIKITAGLCRLLRDEVEAILGAAPQHAAYDDLTLLADDWRDLLFPDLDDGTFSDAYAQTVTFAMLLARINGINFDNTPVHEIARQLGKKHSLIGKSFAVLTDNESTEELRIVETLRRVIGAVDWAKFDDGKTNIYIELYEQFLAEYDAKLRKKSGSYYTPEPVARFMVDFVDEILRKRLKRPWGFAADDVVVVDPAMGTGTFLVEVIRAVADTIDEKQGEGARPARLRELFQKRLVGFERQVAPYAVAELRLHQALKMRFNTDIPRTEARFLTDALENPEAQQGRIRSAYKIIERSRAEANRIKREAQVMVIIGNPPHVENARGHASWIEDRRKAGPPSYSANLRRPSLDEFRAAGQGRYESDLHALHWYFWRWALWKVFDAHQDQPTGIVAFVTPSSYTTGKAFAGMREYLRRTCDEGWIINVSPEGNRSNTSTRIFGDVQRQLCIGVFARYGSLDRNNAADVHFLSVSGTQLEKFNDLQSVRLDISRWKKCSNGWQLPFLPREETAWDSYPQLCDLMPWTARGVTTGRAWVYAPDPHTLSQRWSTLIRADTERRRILFNEARDRNVHSIVAPLPGFTGITRSIAEEDGEVPDPVRVGYRSFDRQWIIPDNRLMAVARPPLWAVRSDRQVYITEQNSHPINVGPGITFTSLIPDLHHYNVRAGRVLPLYRDAGAISGNFSPGLIELLKKKLRIEVSGEDLLAYIAAVAAHSGYTAKFRKELQRPGIRIPLTTSRTTWNKAVELGRNVVWLHTYGERYVDNSANRPNGLLELVERTGPRVMIPIPDTSDEMPNDFFYEPESQTLHLGAGQISPISKAAFEYEVSGLKVVRKWIDYRLAQPRHKRRTSPLDDINCSNWTRQFTDELLMLLTILENCIKLEHEQEAILEEILHKELVDTKDLQDSGVLPAPVAMTKPPRIDDAEKPHLF</sequence>